<accession>A0A8H6WI68</accession>
<dbReference type="SUPFAM" id="SSF51735">
    <property type="entry name" value="NAD(P)-binding Rossmann-fold domains"/>
    <property type="match status" value="1"/>
</dbReference>
<sequence length="271" mass="29613">MNILAIGASRNIGYLSAIRLLNEGATVTFLLRSPSTFDDDSVIQQFVATEKARLIKGDATSEEDTRRAWEAAGTVDAVIFSVGGTPSLGIKGITINPHNLVTQCMFNLLCTIPTYQNAPQPKIIAISSIGLTPSAHKSLPLLMKPLYSMLDAPHKDKLGLERVLAHCAGWTWDAAAGEPDSDITGENWQQRPGLPAPGSLKHILVVRPAWLTDGKSKADEIELKGKNKQGYRFGQEELGCYTISRADVSHFIATSLDRWNELEDKRINVGY</sequence>
<dbReference type="RefSeq" id="XP_037225836.1">
    <property type="nucleotide sequence ID" value="XM_037357926.1"/>
</dbReference>
<dbReference type="PANTHER" id="PTHR15020:SF50">
    <property type="entry name" value="UPF0659 PROTEIN YMR090W"/>
    <property type="match status" value="1"/>
</dbReference>
<dbReference type="GeneID" id="59340442"/>
<dbReference type="Pfam" id="PF13460">
    <property type="entry name" value="NAD_binding_10"/>
    <property type="match status" value="1"/>
</dbReference>
<dbReference type="Proteomes" id="UP000636479">
    <property type="component" value="Unassembled WGS sequence"/>
</dbReference>
<gene>
    <name evidence="2" type="ORF">MIND_00097400</name>
</gene>
<evidence type="ECO:0000313" key="3">
    <source>
        <dbReference type="Proteomes" id="UP000636479"/>
    </source>
</evidence>
<organism evidence="2 3">
    <name type="scientific">Mycena indigotica</name>
    <dbReference type="NCBI Taxonomy" id="2126181"/>
    <lineage>
        <taxon>Eukaryota</taxon>
        <taxon>Fungi</taxon>
        <taxon>Dikarya</taxon>
        <taxon>Basidiomycota</taxon>
        <taxon>Agaricomycotina</taxon>
        <taxon>Agaricomycetes</taxon>
        <taxon>Agaricomycetidae</taxon>
        <taxon>Agaricales</taxon>
        <taxon>Marasmiineae</taxon>
        <taxon>Mycenaceae</taxon>
        <taxon>Mycena</taxon>
    </lineage>
</organism>
<comment type="caution">
    <text evidence="2">The sequence shown here is derived from an EMBL/GenBank/DDBJ whole genome shotgun (WGS) entry which is preliminary data.</text>
</comment>
<proteinExistence type="predicted"/>
<dbReference type="PANTHER" id="PTHR15020">
    <property type="entry name" value="FLAVIN REDUCTASE-RELATED"/>
    <property type="match status" value="1"/>
</dbReference>
<feature type="domain" description="NAD(P)-binding" evidence="1">
    <location>
        <begin position="7"/>
        <end position="161"/>
    </location>
</feature>
<evidence type="ECO:0000313" key="2">
    <source>
        <dbReference type="EMBL" id="KAF7315813.1"/>
    </source>
</evidence>
<evidence type="ECO:0000259" key="1">
    <source>
        <dbReference type="Pfam" id="PF13460"/>
    </source>
</evidence>
<dbReference type="OrthoDB" id="63935at2759"/>
<reference evidence="2" key="1">
    <citation type="submission" date="2020-05" db="EMBL/GenBank/DDBJ databases">
        <title>Mycena genomes resolve the evolution of fungal bioluminescence.</title>
        <authorList>
            <person name="Tsai I.J."/>
        </authorList>
    </citation>
    <scope>NUCLEOTIDE SEQUENCE</scope>
    <source>
        <strain evidence="2">171206Taipei</strain>
    </source>
</reference>
<dbReference type="AlphaFoldDB" id="A0A8H6WI68"/>
<dbReference type="Gene3D" id="3.40.50.720">
    <property type="entry name" value="NAD(P)-binding Rossmann-like Domain"/>
    <property type="match status" value="1"/>
</dbReference>
<name>A0A8H6WI68_9AGAR</name>
<keyword evidence="3" id="KW-1185">Reference proteome</keyword>
<dbReference type="InterPro" id="IPR036291">
    <property type="entry name" value="NAD(P)-bd_dom_sf"/>
</dbReference>
<dbReference type="InterPro" id="IPR016040">
    <property type="entry name" value="NAD(P)-bd_dom"/>
</dbReference>
<dbReference type="EMBL" id="JACAZF010000001">
    <property type="protein sequence ID" value="KAF7315813.1"/>
    <property type="molecule type" value="Genomic_DNA"/>
</dbReference>
<protein>
    <submittedName>
        <fullName evidence="2">NAD(P)-bd-dom domain-containing protein</fullName>
    </submittedName>
</protein>